<dbReference type="RefSeq" id="WP_330199512.1">
    <property type="nucleotide sequence ID" value="NZ_JAZDRP010000006.1"/>
</dbReference>
<dbReference type="EMBL" id="JAZDRP010000006">
    <property type="protein sequence ID" value="MEE2526849.1"/>
    <property type="molecule type" value="Genomic_DNA"/>
</dbReference>
<evidence type="ECO:0000313" key="16">
    <source>
        <dbReference type="EMBL" id="MEE2526849.1"/>
    </source>
</evidence>
<evidence type="ECO:0000256" key="2">
    <source>
        <dbReference type="ARBA" id="ARBA00004236"/>
    </source>
</evidence>
<keyword evidence="12" id="KW-0624">Polysaccharide degradation</keyword>
<evidence type="ECO:0000256" key="4">
    <source>
        <dbReference type="ARBA" id="ARBA00022512"/>
    </source>
</evidence>
<accession>A0ABU7LSG5</accession>
<evidence type="ECO:0000256" key="14">
    <source>
        <dbReference type="ARBA" id="ARBA00042373"/>
    </source>
</evidence>
<keyword evidence="6" id="KW-0732">Signal</keyword>
<dbReference type="GO" id="GO:0016787">
    <property type="term" value="F:hydrolase activity"/>
    <property type="evidence" value="ECO:0007669"/>
    <property type="project" value="UniProtKB-KW"/>
</dbReference>
<organism evidence="16 17">
    <name type="scientific">Hyphobacterium lacteum</name>
    <dbReference type="NCBI Taxonomy" id="3116575"/>
    <lineage>
        <taxon>Bacteria</taxon>
        <taxon>Pseudomonadati</taxon>
        <taxon>Pseudomonadota</taxon>
        <taxon>Alphaproteobacteria</taxon>
        <taxon>Maricaulales</taxon>
        <taxon>Maricaulaceae</taxon>
        <taxon>Hyphobacterium</taxon>
    </lineage>
</organism>
<proteinExistence type="predicted"/>
<protein>
    <recommendedName>
        <fullName evidence="15">Endo-1,3-beta-glucanase btgC</fullName>
    </recommendedName>
    <alternativeName>
        <fullName evidence="14">Laminarinase btgC</fullName>
    </alternativeName>
</protein>
<evidence type="ECO:0000256" key="7">
    <source>
        <dbReference type="ARBA" id="ARBA00022801"/>
    </source>
</evidence>
<comment type="function">
    <text evidence="13">Glucanases play a role in cell expansion during growth, in cell-cell fusion during mating, and in spore release during sporulation. This enzyme may be involved in beta-glucan degradation. Active on laminarin and lichenan.</text>
</comment>
<evidence type="ECO:0000256" key="12">
    <source>
        <dbReference type="ARBA" id="ARBA00023326"/>
    </source>
</evidence>
<evidence type="ECO:0000256" key="1">
    <source>
        <dbReference type="ARBA" id="ARBA00004191"/>
    </source>
</evidence>
<gene>
    <name evidence="16" type="ORF">V0U79_10745</name>
</gene>
<evidence type="ECO:0000256" key="10">
    <source>
        <dbReference type="ARBA" id="ARBA00023277"/>
    </source>
</evidence>
<keyword evidence="10" id="KW-0119">Carbohydrate metabolism</keyword>
<sequence length="296" mass="33200">MSNPYNRKLNLMGVNPSDVGEGVMSERIRAILEDGLHGVAFSPYTDGQDNSSEVTEGQIRARMSMLAPYTRWVRTFSCTRGNELAPAVATELGLKTMVGAWIDADLENNEIELANSIAIAKRGDAGILAIGNEVMLREELTEDQLIAYIEKAKAEVDIPVGYVDAYFLFEKHPRVAEACDVLLVNCYPFWEGYPIEHAHIYMREMYRRAQRVANGKKVIIAETGWPNVGTRDRGAEPSRINAMKYFIDAVEWTGEEGIELFYFAGFDEAWKVAKEGDVGAFWGLWDKDGKPKYHSA</sequence>
<dbReference type="InterPro" id="IPR050732">
    <property type="entry name" value="Beta-glucan_modifiers"/>
</dbReference>
<evidence type="ECO:0000313" key="17">
    <source>
        <dbReference type="Proteomes" id="UP001354971"/>
    </source>
</evidence>
<dbReference type="Pfam" id="PF00332">
    <property type="entry name" value="Glyco_hydro_17"/>
    <property type="match status" value="1"/>
</dbReference>
<comment type="subcellular location">
    <subcellularLocation>
        <location evidence="2">Cell membrane</location>
    </subcellularLocation>
    <subcellularLocation>
        <location evidence="1">Secreted</location>
        <location evidence="1">Cell wall</location>
    </subcellularLocation>
</comment>
<dbReference type="InterPro" id="IPR017853">
    <property type="entry name" value="GH"/>
</dbReference>
<dbReference type="PANTHER" id="PTHR16631:SF17">
    <property type="entry name" value="GLUCAN ENDO-1,3-BETA-GLUCOSIDASE BTGC"/>
    <property type="match status" value="1"/>
</dbReference>
<dbReference type="InterPro" id="IPR000490">
    <property type="entry name" value="Glyco_hydro_17"/>
</dbReference>
<keyword evidence="4" id="KW-0134">Cell wall</keyword>
<evidence type="ECO:0000256" key="13">
    <source>
        <dbReference type="ARBA" id="ARBA00037649"/>
    </source>
</evidence>
<evidence type="ECO:0000256" key="15">
    <source>
        <dbReference type="ARBA" id="ARBA00043078"/>
    </source>
</evidence>
<dbReference type="PANTHER" id="PTHR16631">
    <property type="entry name" value="GLUCAN 1,3-BETA-GLUCOSIDASE"/>
    <property type="match status" value="1"/>
</dbReference>
<reference evidence="16 17" key="1">
    <citation type="submission" date="2024-01" db="EMBL/GenBank/DDBJ databases">
        <title>Hyphobacterium bacterium isolated from marine sediment.</title>
        <authorList>
            <person name="Zhao S."/>
        </authorList>
    </citation>
    <scope>NUCLEOTIDE SEQUENCE [LARGE SCALE GENOMIC DNA]</scope>
    <source>
        <strain evidence="17">HN65</strain>
    </source>
</reference>
<keyword evidence="9" id="KW-0325">Glycoprotein</keyword>
<evidence type="ECO:0000256" key="6">
    <source>
        <dbReference type="ARBA" id="ARBA00022729"/>
    </source>
</evidence>
<dbReference type="Gene3D" id="3.20.20.80">
    <property type="entry name" value="Glycosidases"/>
    <property type="match status" value="1"/>
</dbReference>
<evidence type="ECO:0000256" key="3">
    <source>
        <dbReference type="ARBA" id="ARBA00022475"/>
    </source>
</evidence>
<evidence type="ECO:0000256" key="11">
    <source>
        <dbReference type="ARBA" id="ARBA00023316"/>
    </source>
</evidence>
<keyword evidence="7 16" id="KW-0378">Hydrolase</keyword>
<evidence type="ECO:0000256" key="8">
    <source>
        <dbReference type="ARBA" id="ARBA00023136"/>
    </source>
</evidence>
<keyword evidence="8" id="KW-0472">Membrane</keyword>
<keyword evidence="11" id="KW-0961">Cell wall biogenesis/degradation</keyword>
<dbReference type="Proteomes" id="UP001354971">
    <property type="component" value="Unassembled WGS sequence"/>
</dbReference>
<keyword evidence="5" id="KW-0964">Secreted</keyword>
<dbReference type="SUPFAM" id="SSF51445">
    <property type="entry name" value="(Trans)glycosidases"/>
    <property type="match status" value="1"/>
</dbReference>
<keyword evidence="3" id="KW-1003">Cell membrane</keyword>
<keyword evidence="17" id="KW-1185">Reference proteome</keyword>
<name>A0ABU7LSG5_9PROT</name>
<comment type="caution">
    <text evidence="16">The sequence shown here is derived from an EMBL/GenBank/DDBJ whole genome shotgun (WGS) entry which is preliminary data.</text>
</comment>
<evidence type="ECO:0000256" key="5">
    <source>
        <dbReference type="ARBA" id="ARBA00022525"/>
    </source>
</evidence>
<evidence type="ECO:0000256" key="9">
    <source>
        <dbReference type="ARBA" id="ARBA00023180"/>
    </source>
</evidence>